<evidence type="ECO:0000256" key="4">
    <source>
        <dbReference type="ARBA" id="ARBA00022729"/>
    </source>
</evidence>
<comment type="function">
    <text evidence="6 7">Involved in the assembly process of the P-ring formation. It may associate with FlgF on the rod constituting a structure essential for the P-ring assembly or may act as a modulator protein for the P-ring assembly.</text>
</comment>
<evidence type="ECO:0000256" key="5">
    <source>
        <dbReference type="ARBA" id="ARBA00022764"/>
    </source>
</evidence>
<dbReference type="SMART" id="SM00858">
    <property type="entry name" value="SAF"/>
    <property type="match status" value="1"/>
</dbReference>
<organism evidence="9 10">
    <name type="scientific">Ferrimonas pelagia</name>
    <dbReference type="NCBI Taxonomy" id="1177826"/>
    <lineage>
        <taxon>Bacteria</taxon>
        <taxon>Pseudomonadati</taxon>
        <taxon>Pseudomonadota</taxon>
        <taxon>Gammaproteobacteria</taxon>
        <taxon>Alteromonadales</taxon>
        <taxon>Ferrimonadaceae</taxon>
        <taxon>Ferrimonas</taxon>
    </lineage>
</organism>
<dbReference type="Gene3D" id="2.30.30.760">
    <property type="match status" value="1"/>
</dbReference>
<proteinExistence type="inferred from homology"/>
<dbReference type="InterPro" id="IPR013974">
    <property type="entry name" value="SAF"/>
</dbReference>
<evidence type="ECO:0000256" key="2">
    <source>
        <dbReference type="ARBA" id="ARBA00010474"/>
    </source>
</evidence>
<keyword evidence="4" id="KW-0732">Signal</keyword>
<protein>
    <recommendedName>
        <fullName evidence="3 7">Flagella basal body P-ring formation protein FlgA</fullName>
    </recommendedName>
</protein>
<dbReference type="InterPro" id="IPR017585">
    <property type="entry name" value="SAF_FlgA"/>
</dbReference>
<accession>A0ABP9EYQ5</accession>
<evidence type="ECO:0000313" key="9">
    <source>
        <dbReference type="EMBL" id="GAA4888704.1"/>
    </source>
</evidence>
<evidence type="ECO:0000256" key="1">
    <source>
        <dbReference type="ARBA" id="ARBA00004418"/>
    </source>
</evidence>
<evidence type="ECO:0000259" key="8">
    <source>
        <dbReference type="SMART" id="SM00858"/>
    </source>
</evidence>
<dbReference type="NCBIfam" id="TIGR03170">
    <property type="entry name" value="flgA_cterm"/>
    <property type="match status" value="1"/>
</dbReference>
<evidence type="ECO:0000256" key="3">
    <source>
        <dbReference type="ARBA" id="ARBA00014754"/>
    </source>
</evidence>
<keyword evidence="10" id="KW-1185">Reference proteome</keyword>
<dbReference type="Pfam" id="PF13144">
    <property type="entry name" value="ChapFlgA"/>
    <property type="match status" value="1"/>
</dbReference>
<sequence length="172" mass="18913">MQQQAPCEDELAIGSGQGTPLGHIQREVSCPSPRWRGYVRARIEVVAQVPMAVRRISRGQVLSRQDLVMAERRLSLADQDLVFRQSQLIGQSARRGLRPNQPIRHSQIHVPHLVSLGDEVLIRAGQGDFAATMTGTALENGAKGEGIRVRNQSSGRVITAYPISNGIVETRF</sequence>
<name>A0ABP9EYQ5_9GAMM</name>
<evidence type="ECO:0000256" key="7">
    <source>
        <dbReference type="RuleBase" id="RU362063"/>
    </source>
</evidence>
<dbReference type="CDD" id="cd11614">
    <property type="entry name" value="SAF_CpaB_FlgA_like"/>
    <property type="match status" value="1"/>
</dbReference>
<keyword evidence="7" id="KW-1005">Bacterial flagellum biogenesis</keyword>
<evidence type="ECO:0000256" key="6">
    <source>
        <dbReference type="ARBA" id="ARBA00025643"/>
    </source>
</evidence>
<dbReference type="InterPro" id="IPR039246">
    <property type="entry name" value="Flagellar_FlgA"/>
</dbReference>
<gene>
    <name evidence="9" type="ORF">GCM10023333_22540</name>
</gene>
<dbReference type="EMBL" id="BAABJZ010000077">
    <property type="protein sequence ID" value="GAA4888704.1"/>
    <property type="molecule type" value="Genomic_DNA"/>
</dbReference>
<feature type="domain" description="SAF" evidence="8">
    <location>
        <begin position="47"/>
        <end position="109"/>
    </location>
</feature>
<keyword evidence="5 7" id="KW-0574">Periplasm</keyword>
<dbReference type="PANTHER" id="PTHR36307:SF1">
    <property type="entry name" value="FLAGELLA BASAL BODY P-RING FORMATION PROTEIN FLGA"/>
    <property type="match status" value="1"/>
</dbReference>
<reference evidence="10" key="1">
    <citation type="journal article" date="2019" name="Int. J. Syst. Evol. Microbiol.">
        <title>The Global Catalogue of Microorganisms (GCM) 10K type strain sequencing project: providing services to taxonomists for standard genome sequencing and annotation.</title>
        <authorList>
            <consortium name="The Broad Institute Genomics Platform"/>
            <consortium name="The Broad Institute Genome Sequencing Center for Infectious Disease"/>
            <person name="Wu L."/>
            <person name="Ma J."/>
        </authorList>
    </citation>
    <scope>NUCLEOTIDE SEQUENCE [LARGE SCALE GENOMIC DNA]</scope>
    <source>
        <strain evidence="10">JCM 18401</strain>
    </source>
</reference>
<dbReference type="Proteomes" id="UP001499988">
    <property type="component" value="Unassembled WGS sequence"/>
</dbReference>
<dbReference type="Gene3D" id="3.90.1210.10">
    <property type="entry name" value="Antifreeze-like/N-acetylneuraminic acid synthase C-terminal domain"/>
    <property type="match status" value="1"/>
</dbReference>
<comment type="subcellular location">
    <subcellularLocation>
        <location evidence="1 7">Periplasm</location>
    </subcellularLocation>
</comment>
<comment type="similarity">
    <text evidence="2 7">Belongs to the FlgA family.</text>
</comment>
<comment type="caution">
    <text evidence="9">The sequence shown here is derived from an EMBL/GenBank/DDBJ whole genome shotgun (WGS) entry which is preliminary data.</text>
</comment>
<dbReference type="PANTHER" id="PTHR36307">
    <property type="entry name" value="FLAGELLA BASAL BODY P-RING FORMATION PROTEIN FLGA"/>
    <property type="match status" value="1"/>
</dbReference>
<evidence type="ECO:0000313" key="10">
    <source>
        <dbReference type="Proteomes" id="UP001499988"/>
    </source>
</evidence>